<evidence type="ECO:0000256" key="15">
    <source>
        <dbReference type="PIRSR" id="PIRSR605511-2"/>
    </source>
</evidence>
<dbReference type="Gene3D" id="2.120.10.30">
    <property type="entry name" value="TolB, C-terminal domain"/>
    <property type="match status" value="1"/>
</dbReference>
<evidence type="ECO:0000256" key="6">
    <source>
        <dbReference type="ARBA" id="ARBA00008853"/>
    </source>
</evidence>
<evidence type="ECO:0000313" key="19">
    <source>
        <dbReference type="Proteomes" id="UP000678499"/>
    </source>
</evidence>
<feature type="binding site" evidence="15">
    <location>
        <position position="248"/>
    </location>
    <ligand>
        <name>a divalent metal cation</name>
        <dbReference type="ChEBI" id="CHEBI:60240"/>
    </ligand>
</feature>
<dbReference type="PANTHER" id="PTHR10907:SF66">
    <property type="entry name" value="MIP34848P1-RELATED"/>
    <property type="match status" value="1"/>
</dbReference>
<feature type="signal peptide" evidence="16">
    <location>
        <begin position="1"/>
        <end position="24"/>
    </location>
</feature>
<dbReference type="PANTHER" id="PTHR10907">
    <property type="entry name" value="REGUCALCIN"/>
    <property type="match status" value="1"/>
</dbReference>
<name>A0A7R9BFP1_9CRUS</name>
<comment type="cofactor">
    <cofactor evidence="15">
        <name>Zn(2+)</name>
        <dbReference type="ChEBI" id="CHEBI:29105"/>
    </cofactor>
    <text evidence="15">Binds 1 divalent metal cation per subunit.</text>
</comment>
<dbReference type="FunFam" id="2.120.10.30:FF:000027">
    <property type="entry name" value="Regucalcin homologue"/>
    <property type="match status" value="1"/>
</dbReference>
<dbReference type="GO" id="GO:0005509">
    <property type="term" value="F:calcium ion binding"/>
    <property type="evidence" value="ECO:0007669"/>
    <property type="project" value="TreeGrafter"/>
</dbReference>
<dbReference type="GO" id="GO:0004341">
    <property type="term" value="F:gluconolactonase activity"/>
    <property type="evidence" value="ECO:0007669"/>
    <property type="project" value="UniProtKB-EC"/>
</dbReference>
<keyword evidence="16" id="KW-0732">Signal</keyword>
<keyword evidence="9" id="KW-0963">Cytoplasm</keyword>
<reference evidence="18" key="1">
    <citation type="submission" date="2020-11" db="EMBL/GenBank/DDBJ databases">
        <authorList>
            <person name="Tran Van P."/>
        </authorList>
    </citation>
    <scope>NUCLEOTIDE SEQUENCE</scope>
</reference>
<organism evidence="18">
    <name type="scientific">Notodromas monacha</name>
    <dbReference type="NCBI Taxonomy" id="399045"/>
    <lineage>
        <taxon>Eukaryota</taxon>
        <taxon>Metazoa</taxon>
        <taxon>Ecdysozoa</taxon>
        <taxon>Arthropoda</taxon>
        <taxon>Crustacea</taxon>
        <taxon>Oligostraca</taxon>
        <taxon>Ostracoda</taxon>
        <taxon>Podocopa</taxon>
        <taxon>Podocopida</taxon>
        <taxon>Cypridocopina</taxon>
        <taxon>Cypridoidea</taxon>
        <taxon>Cyprididae</taxon>
        <taxon>Notodromas</taxon>
    </lineage>
</organism>
<evidence type="ECO:0000256" key="11">
    <source>
        <dbReference type="ARBA" id="ARBA00022801"/>
    </source>
</evidence>
<dbReference type="EMBL" id="CAJPEX010000102">
    <property type="protein sequence ID" value="CAG0913320.1"/>
    <property type="molecule type" value="Genomic_DNA"/>
</dbReference>
<evidence type="ECO:0000313" key="18">
    <source>
        <dbReference type="EMBL" id="CAD7273168.1"/>
    </source>
</evidence>
<evidence type="ECO:0000256" key="7">
    <source>
        <dbReference type="ARBA" id="ARBA00013227"/>
    </source>
</evidence>
<dbReference type="AlphaFoldDB" id="A0A7R9BFP1"/>
<feature type="domain" description="SMP-30/Gluconolactonase/LRE-like region" evidence="17">
    <location>
        <begin position="52"/>
        <end position="307"/>
    </location>
</feature>
<comment type="subcellular location">
    <subcellularLocation>
        <location evidence="5">Cytoplasm</location>
    </subcellularLocation>
</comment>
<evidence type="ECO:0000256" key="13">
    <source>
        <dbReference type="ARBA" id="ARBA00032464"/>
    </source>
</evidence>
<evidence type="ECO:0000256" key="3">
    <source>
        <dbReference type="ARBA" id="ARBA00001936"/>
    </source>
</evidence>
<comment type="similarity">
    <text evidence="6">Belongs to the SMP-30/CGR1 family.</text>
</comment>
<evidence type="ECO:0000256" key="8">
    <source>
        <dbReference type="ARBA" id="ARBA00016808"/>
    </source>
</evidence>
<proteinExistence type="inferred from homology"/>
<dbReference type="PRINTS" id="PR01790">
    <property type="entry name" value="SMP30FAMILY"/>
</dbReference>
<evidence type="ECO:0000256" key="9">
    <source>
        <dbReference type="ARBA" id="ARBA00022490"/>
    </source>
</evidence>
<comment type="cofactor">
    <cofactor evidence="4">
        <name>Mg(2+)</name>
        <dbReference type="ChEBI" id="CHEBI:18420"/>
    </cofactor>
</comment>
<dbReference type="InterPro" id="IPR005511">
    <property type="entry name" value="SMP-30"/>
</dbReference>
<accession>A0A7R9BFP1</accession>
<dbReference type="GO" id="GO:0005737">
    <property type="term" value="C:cytoplasm"/>
    <property type="evidence" value="ECO:0007669"/>
    <property type="project" value="UniProtKB-SubCell"/>
</dbReference>
<feature type="binding site" evidence="15">
    <location>
        <position position="196"/>
    </location>
    <ligand>
        <name>a divalent metal cation</name>
        <dbReference type="ChEBI" id="CHEBI:60240"/>
    </ligand>
</feature>
<feature type="binding site" evidence="15">
    <location>
        <position position="53"/>
    </location>
    <ligand>
        <name>a divalent metal cation</name>
        <dbReference type="ChEBI" id="CHEBI:60240"/>
    </ligand>
</feature>
<dbReference type="EC" id="3.1.1.17" evidence="7"/>
<dbReference type="Proteomes" id="UP000678499">
    <property type="component" value="Unassembled WGS sequence"/>
</dbReference>
<keyword evidence="10 15" id="KW-0479">Metal-binding</keyword>
<sequence length="343" mass="37269">MHHSVAENGGFFLLVLCIVGGVVSSQGNKLKMLDIPEIGSVAVLYEAQLITGEGPFWKEDEQVLHFVDIPGRSIFRHDPATEITTKATYDEGVSISFVIPVAGQEGTFMIGMGQSVGTIEWDGQDGTALNFTPLTNVEEQAGNRFNDGKCDRNGRLWTGTMGYFNENGQISMNSSNLYRLDSDSLEVQVEYVTLSNGMAWSSDDKLFYYIDTWSLRVDVFDYDIDSATISNRRTLFDLVENGFEGSPDGMTIDVDGNLWVALYNGNGVVKVNGVTGAPEGFIRLPVPKATSCAWGGADLDVLYVSTAAEGADLSEFPLSGSMFKVNGLSTRGFPSVPVQIDIL</sequence>
<feature type="active site" description="Proton donor/acceptor" evidence="14">
    <location>
        <position position="248"/>
    </location>
</feature>
<dbReference type="OrthoDB" id="423498at2759"/>
<protein>
    <recommendedName>
        <fullName evidence="8">Regucalcin</fullName>
        <ecNumber evidence="7">3.1.1.17</ecNumber>
    </recommendedName>
    <alternativeName>
        <fullName evidence="13">Gluconolactonase</fullName>
    </alternativeName>
</protein>
<evidence type="ECO:0000256" key="4">
    <source>
        <dbReference type="ARBA" id="ARBA00001946"/>
    </source>
</evidence>
<evidence type="ECO:0000256" key="1">
    <source>
        <dbReference type="ARBA" id="ARBA00001589"/>
    </source>
</evidence>
<comment type="cofactor">
    <cofactor evidence="3">
        <name>Mn(2+)</name>
        <dbReference type="ChEBI" id="CHEBI:29035"/>
    </cofactor>
</comment>
<evidence type="ECO:0000256" key="10">
    <source>
        <dbReference type="ARBA" id="ARBA00022723"/>
    </source>
</evidence>
<comment type="cofactor">
    <cofactor evidence="2">
        <name>Ca(2+)</name>
        <dbReference type="ChEBI" id="CHEBI:29108"/>
    </cofactor>
</comment>
<evidence type="ECO:0000256" key="14">
    <source>
        <dbReference type="PIRSR" id="PIRSR605511-1"/>
    </source>
</evidence>
<dbReference type="GO" id="GO:0019853">
    <property type="term" value="P:L-ascorbic acid biosynthetic process"/>
    <property type="evidence" value="ECO:0007669"/>
    <property type="project" value="TreeGrafter"/>
</dbReference>
<feature type="chain" id="PRO_5036402915" description="Regucalcin" evidence="16">
    <location>
        <begin position="25"/>
        <end position="343"/>
    </location>
</feature>
<feature type="binding site" evidence="15">
    <location>
        <position position="146"/>
    </location>
    <ligand>
        <name>substrate</name>
    </ligand>
</feature>
<dbReference type="EMBL" id="OA882139">
    <property type="protein sequence ID" value="CAD7273168.1"/>
    <property type="molecule type" value="Genomic_DNA"/>
</dbReference>
<dbReference type="InterPro" id="IPR011042">
    <property type="entry name" value="6-blade_b-propeller_TolB-like"/>
</dbReference>
<gene>
    <name evidence="18" type="ORF">NMOB1V02_LOCUS1067</name>
</gene>
<keyword evidence="12" id="KW-0106">Calcium</keyword>
<feature type="binding site" evidence="15">
    <location>
        <position position="144"/>
    </location>
    <ligand>
        <name>substrate</name>
    </ligand>
</feature>
<keyword evidence="11" id="KW-0378">Hydrolase</keyword>
<evidence type="ECO:0000256" key="16">
    <source>
        <dbReference type="SAM" id="SignalP"/>
    </source>
</evidence>
<evidence type="ECO:0000256" key="5">
    <source>
        <dbReference type="ARBA" id="ARBA00004496"/>
    </source>
</evidence>
<keyword evidence="19" id="KW-1185">Reference proteome</keyword>
<dbReference type="Pfam" id="PF08450">
    <property type="entry name" value="SGL"/>
    <property type="match status" value="1"/>
</dbReference>
<evidence type="ECO:0000259" key="17">
    <source>
        <dbReference type="Pfam" id="PF08450"/>
    </source>
</evidence>
<evidence type="ECO:0000256" key="2">
    <source>
        <dbReference type="ARBA" id="ARBA00001913"/>
    </source>
</evidence>
<comment type="catalytic activity">
    <reaction evidence="1">
        <text>D-glucono-1,5-lactone + H2O = D-gluconate + H(+)</text>
        <dbReference type="Rhea" id="RHEA:10440"/>
        <dbReference type="ChEBI" id="CHEBI:15377"/>
        <dbReference type="ChEBI" id="CHEBI:15378"/>
        <dbReference type="ChEBI" id="CHEBI:16217"/>
        <dbReference type="ChEBI" id="CHEBI:18391"/>
        <dbReference type="EC" id="3.1.1.17"/>
    </reaction>
</comment>
<dbReference type="InterPro" id="IPR013658">
    <property type="entry name" value="SGL"/>
</dbReference>
<evidence type="ECO:0000256" key="12">
    <source>
        <dbReference type="ARBA" id="ARBA00022837"/>
    </source>
</evidence>
<dbReference type="SUPFAM" id="SSF63829">
    <property type="entry name" value="Calcium-dependent phosphotriesterase"/>
    <property type="match status" value="1"/>
</dbReference>
<keyword evidence="15" id="KW-0862">Zinc</keyword>